<feature type="region of interest" description="Disordered" evidence="1">
    <location>
        <begin position="57"/>
        <end position="83"/>
    </location>
</feature>
<name>A0A251NQK7_PRUPE</name>
<organism evidence="2 3">
    <name type="scientific">Prunus persica</name>
    <name type="common">Peach</name>
    <name type="synonym">Amygdalus persica</name>
    <dbReference type="NCBI Taxonomy" id="3760"/>
    <lineage>
        <taxon>Eukaryota</taxon>
        <taxon>Viridiplantae</taxon>
        <taxon>Streptophyta</taxon>
        <taxon>Embryophyta</taxon>
        <taxon>Tracheophyta</taxon>
        <taxon>Spermatophyta</taxon>
        <taxon>Magnoliopsida</taxon>
        <taxon>eudicotyledons</taxon>
        <taxon>Gunneridae</taxon>
        <taxon>Pentapetalae</taxon>
        <taxon>rosids</taxon>
        <taxon>fabids</taxon>
        <taxon>Rosales</taxon>
        <taxon>Rosaceae</taxon>
        <taxon>Amygdaloideae</taxon>
        <taxon>Amygdaleae</taxon>
        <taxon>Prunus</taxon>
    </lineage>
</organism>
<dbReference type="EMBL" id="CM007656">
    <property type="protein sequence ID" value="ONI01591.1"/>
    <property type="molecule type" value="Genomic_DNA"/>
</dbReference>
<protein>
    <submittedName>
        <fullName evidence="2">Uncharacterized protein</fullName>
    </submittedName>
</protein>
<dbReference type="Proteomes" id="UP000006882">
    <property type="component" value="Chromosome G6"/>
</dbReference>
<gene>
    <name evidence="2" type="ORF">PRUPE_6G148200</name>
</gene>
<accession>A0A251NQK7</accession>
<evidence type="ECO:0000256" key="1">
    <source>
        <dbReference type="SAM" id="MobiDB-lite"/>
    </source>
</evidence>
<reference evidence="2 3" key="1">
    <citation type="journal article" date="2013" name="Nat. Genet.">
        <title>The high-quality draft genome of peach (Prunus persica) identifies unique patterns of genetic diversity, domestication and genome evolution.</title>
        <authorList>
            <consortium name="International Peach Genome Initiative"/>
            <person name="Verde I."/>
            <person name="Abbott A.G."/>
            <person name="Scalabrin S."/>
            <person name="Jung S."/>
            <person name="Shu S."/>
            <person name="Marroni F."/>
            <person name="Zhebentyayeva T."/>
            <person name="Dettori M.T."/>
            <person name="Grimwood J."/>
            <person name="Cattonaro F."/>
            <person name="Zuccolo A."/>
            <person name="Rossini L."/>
            <person name="Jenkins J."/>
            <person name="Vendramin E."/>
            <person name="Meisel L.A."/>
            <person name="Decroocq V."/>
            <person name="Sosinski B."/>
            <person name="Prochnik S."/>
            <person name="Mitros T."/>
            <person name="Policriti A."/>
            <person name="Cipriani G."/>
            <person name="Dondini L."/>
            <person name="Ficklin S."/>
            <person name="Goodstein D.M."/>
            <person name="Xuan P."/>
            <person name="Del Fabbro C."/>
            <person name="Aramini V."/>
            <person name="Copetti D."/>
            <person name="Gonzalez S."/>
            <person name="Horner D.S."/>
            <person name="Falchi R."/>
            <person name="Lucas S."/>
            <person name="Mica E."/>
            <person name="Maldonado J."/>
            <person name="Lazzari B."/>
            <person name="Bielenberg D."/>
            <person name="Pirona R."/>
            <person name="Miculan M."/>
            <person name="Barakat A."/>
            <person name="Testolin R."/>
            <person name="Stella A."/>
            <person name="Tartarini S."/>
            <person name="Tonutti P."/>
            <person name="Arus P."/>
            <person name="Orellana A."/>
            <person name="Wells C."/>
            <person name="Main D."/>
            <person name="Vizzotto G."/>
            <person name="Silva H."/>
            <person name="Salamini F."/>
            <person name="Schmutz J."/>
            <person name="Morgante M."/>
            <person name="Rokhsar D.S."/>
        </authorList>
    </citation>
    <scope>NUCLEOTIDE SEQUENCE [LARGE SCALE GENOMIC DNA]</scope>
    <source>
        <strain evidence="3">cv. Nemared</strain>
    </source>
</reference>
<feature type="region of interest" description="Disordered" evidence="1">
    <location>
        <begin position="1"/>
        <end position="32"/>
    </location>
</feature>
<dbReference type="AlphaFoldDB" id="A0A251NQK7"/>
<dbReference type="Gramene" id="ONI01591">
    <property type="protein sequence ID" value="ONI01591"/>
    <property type="gene ID" value="PRUPE_6G148200"/>
</dbReference>
<keyword evidence="3" id="KW-1185">Reference proteome</keyword>
<proteinExistence type="predicted"/>
<evidence type="ECO:0000313" key="2">
    <source>
        <dbReference type="EMBL" id="ONI01591.1"/>
    </source>
</evidence>
<evidence type="ECO:0000313" key="3">
    <source>
        <dbReference type="Proteomes" id="UP000006882"/>
    </source>
</evidence>
<feature type="compositionally biased region" description="Polar residues" evidence="1">
    <location>
        <begin position="15"/>
        <end position="32"/>
    </location>
</feature>
<sequence length="83" mass="9436">MRSCQSLGHKRRSTRTGFSSSPQNLPSALRMTTPSQTNLHRILPPSAIKIIINNTRHRATPSRRAKRRHGLLTQSRRRGTLLL</sequence>